<evidence type="ECO:0000313" key="1">
    <source>
        <dbReference type="EMBL" id="QBK91804.1"/>
    </source>
</evidence>
<name>A0A481Z7F3_9VIRU</name>
<accession>A0A481Z7F3</accession>
<proteinExistence type="predicted"/>
<organism evidence="1">
    <name type="scientific">Pithovirus LCPAC304</name>
    <dbReference type="NCBI Taxonomy" id="2506594"/>
    <lineage>
        <taxon>Viruses</taxon>
        <taxon>Pithoviruses</taxon>
    </lineage>
</organism>
<dbReference type="EMBL" id="MK500565">
    <property type="protein sequence ID" value="QBK91804.1"/>
    <property type="molecule type" value="Genomic_DNA"/>
</dbReference>
<reference evidence="1" key="1">
    <citation type="journal article" date="2019" name="MBio">
        <title>Virus Genomes from Deep Sea Sediments Expand the Ocean Megavirome and Support Independent Origins of Viral Gigantism.</title>
        <authorList>
            <person name="Backstrom D."/>
            <person name="Yutin N."/>
            <person name="Jorgensen S.L."/>
            <person name="Dharamshi J."/>
            <person name="Homa F."/>
            <person name="Zaremba-Niedwiedzka K."/>
            <person name="Spang A."/>
            <person name="Wolf Y.I."/>
            <person name="Koonin E.V."/>
            <person name="Ettema T.J."/>
        </authorList>
    </citation>
    <scope>NUCLEOTIDE SEQUENCE</scope>
</reference>
<gene>
    <name evidence="1" type="ORF">LCPAC304_01420</name>
</gene>
<sequence>MARIVFGGNPQAHQLSLITSGKKELTIY</sequence>
<protein>
    <submittedName>
        <fullName evidence="1">Uncharacterized protein</fullName>
    </submittedName>
</protein>